<dbReference type="InterPro" id="IPR010998">
    <property type="entry name" value="Integrase_recombinase_N"/>
</dbReference>
<dbReference type="EMBL" id="QKWH01000007">
    <property type="protein sequence ID" value="PZR52796.1"/>
    <property type="molecule type" value="Genomic_DNA"/>
</dbReference>
<dbReference type="PANTHER" id="PTHR34605">
    <property type="entry name" value="PHAGE_INTEGRASE DOMAIN-CONTAINING PROTEIN"/>
    <property type="match status" value="1"/>
</dbReference>
<dbReference type="InterPro" id="IPR011010">
    <property type="entry name" value="DNA_brk_join_enz"/>
</dbReference>
<feature type="region of interest" description="Disordered" evidence="3">
    <location>
        <begin position="1"/>
        <end position="22"/>
    </location>
</feature>
<protein>
    <recommendedName>
        <fullName evidence="4">Tyr recombinase domain-containing protein</fullName>
    </recommendedName>
</protein>
<dbReference type="InterPro" id="IPR002104">
    <property type="entry name" value="Integrase_catalytic"/>
</dbReference>
<dbReference type="GO" id="GO:0003677">
    <property type="term" value="F:DNA binding"/>
    <property type="evidence" value="ECO:0007669"/>
    <property type="project" value="UniProtKB-KW"/>
</dbReference>
<dbReference type="Gene3D" id="1.10.150.130">
    <property type="match status" value="1"/>
</dbReference>
<feature type="domain" description="Tyr recombinase" evidence="4">
    <location>
        <begin position="159"/>
        <end position="358"/>
    </location>
</feature>
<name>A0A2W5WWW4_9MICO</name>
<comment type="caution">
    <text evidence="5">The sequence shown here is derived from an EMBL/GenBank/DDBJ whole genome shotgun (WGS) entry which is preliminary data.</text>
</comment>
<feature type="compositionally biased region" description="Basic and acidic residues" evidence="3">
    <location>
        <begin position="1"/>
        <end position="11"/>
    </location>
</feature>
<evidence type="ECO:0000259" key="4">
    <source>
        <dbReference type="PROSITE" id="PS51898"/>
    </source>
</evidence>
<dbReference type="Gene3D" id="1.10.443.10">
    <property type="entry name" value="Intergrase catalytic core"/>
    <property type="match status" value="1"/>
</dbReference>
<keyword evidence="6" id="KW-1185">Reference proteome</keyword>
<dbReference type="PROSITE" id="PS51898">
    <property type="entry name" value="TYR_RECOMBINASE"/>
    <property type="match status" value="1"/>
</dbReference>
<organism evidence="5 6">
    <name type="scientific">Xylanimonas oleitrophica</name>
    <dbReference type="NCBI Taxonomy" id="2607479"/>
    <lineage>
        <taxon>Bacteria</taxon>
        <taxon>Bacillati</taxon>
        <taxon>Actinomycetota</taxon>
        <taxon>Actinomycetes</taxon>
        <taxon>Micrococcales</taxon>
        <taxon>Promicromonosporaceae</taxon>
        <taxon>Xylanimonas</taxon>
    </lineage>
</organism>
<dbReference type="SUPFAM" id="SSF56349">
    <property type="entry name" value="DNA breaking-rejoining enzymes"/>
    <property type="match status" value="1"/>
</dbReference>
<dbReference type="AlphaFoldDB" id="A0A2W5WWW4"/>
<dbReference type="SUPFAM" id="SSF47823">
    <property type="entry name" value="lambda integrase-like, N-terminal domain"/>
    <property type="match status" value="1"/>
</dbReference>
<accession>A0A2W5WWW4</accession>
<sequence>MRPEQQSRRAADGQPGMSPLSCKHVDMSALTVTEPREQGDQGERGVSTVLDAAHAARVAEAVEHAVSDATRERYASAVRRFDAWVRLNGYADRRWSAEVVAAYLATLSTSPSNVQVSRAAILDAARRVDVETYNALRDNPGLRATMRGLTRESRGWERQKARAFSRTDIREMVERAATTPAGQRDKAILLLGVSLGLRASDLVSVKTRGVVEVRGGMEVVVPYSKTSDEPITLALPEIGGPLCAVSALRTWLATLEKIEDERRGHVVRQVRRGGYTVEPGAVSTEVIGRIVTRMAASVGLPAGRGGYTAHSLRATFATNALQAGYSEQAVSSVGRWSSLQVLRGYDRSTRWDSRLTAGGWLGR</sequence>
<dbReference type="InterPro" id="IPR052925">
    <property type="entry name" value="Phage_Integrase-like_Recomb"/>
</dbReference>
<dbReference type="Proteomes" id="UP000248783">
    <property type="component" value="Unassembled WGS sequence"/>
</dbReference>
<proteinExistence type="predicted"/>
<evidence type="ECO:0000313" key="5">
    <source>
        <dbReference type="EMBL" id="PZR52796.1"/>
    </source>
</evidence>
<dbReference type="GO" id="GO:0006310">
    <property type="term" value="P:DNA recombination"/>
    <property type="evidence" value="ECO:0007669"/>
    <property type="project" value="UniProtKB-KW"/>
</dbReference>
<dbReference type="GO" id="GO:0015074">
    <property type="term" value="P:DNA integration"/>
    <property type="evidence" value="ECO:0007669"/>
    <property type="project" value="InterPro"/>
</dbReference>
<gene>
    <name evidence="5" type="ORF">DNL40_10555</name>
</gene>
<reference evidence="5 6" key="1">
    <citation type="submission" date="2018-06" db="EMBL/GenBank/DDBJ databases">
        <title>Whole genome sequencing of a novel hydrocarbon degrading bacterial strain, PW21 isolated from oil contaminated produced water sample.</title>
        <authorList>
            <person name="Nagkirti P."/>
            <person name="Shaikh A."/>
            <person name="Gowdaman V."/>
            <person name="Engineer A.E."/>
            <person name="Dagar S."/>
            <person name="Dhakephalkar P.K."/>
        </authorList>
    </citation>
    <scope>NUCLEOTIDE SEQUENCE [LARGE SCALE GENOMIC DNA]</scope>
    <source>
        <strain evidence="5 6">PW21</strain>
    </source>
</reference>
<evidence type="ECO:0000256" key="2">
    <source>
        <dbReference type="ARBA" id="ARBA00023172"/>
    </source>
</evidence>
<dbReference type="Pfam" id="PF00589">
    <property type="entry name" value="Phage_integrase"/>
    <property type="match status" value="1"/>
</dbReference>
<keyword evidence="2" id="KW-0233">DNA recombination</keyword>
<dbReference type="PANTHER" id="PTHR34605:SF4">
    <property type="entry name" value="DNA ADENINE METHYLTRANSFERASE"/>
    <property type="match status" value="1"/>
</dbReference>
<evidence type="ECO:0000256" key="1">
    <source>
        <dbReference type="ARBA" id="ARBA00023125"/>
    </source>
</evidence>
<evidence type="ECO:0000256" key="3">
    <source>
        <dbReference type="SAM" id="MobiDB-lite"/>
    </source>
</evidence>
<keyword evidence="1" id="KW-0238">DNA-binding</keyword>
<evidence type="ECO:0000313" key="6">
    <source>
        <dbReference type="Proteomes" id="UP000248783"/>
    </source>
</evidence>
<dbReference type="InterPro" id="IPR013762">
    <property type="entry name" value="Integrase-like_cat_sf"/>
</dbReference>